<sequence>MTVYQGFFDLKPGTADLEFAGAVEGYLGHLKEQGLLKDWRLLRRKLGLGPRELGEFQLIMEFDGLEQLDQAFTSVSTRVDPIEGLHHAVNSKIARVSFALYRDFPDPQRRTGEERF</sequence>
<gene>
    <name evidence="1" type="ORF">SAMN05428998_101205</name>
</gene>
<dbReference type="InterPro" id="IPR046722">
    <property type="entry name" value="DUF6614"/>
</dbReference>
<dbReference type="Pfam" id="PF20319">
    <property type="entry name" value="DUF6614"/>
    <property type="match status" value="1"/>
</dbReference>
<organism evidence="1 2">
    <name type="scientific">Tistlia consotensis USBA 355</name>
    <dbReference type="NCBI Taxonomy" id="560819"/>
    <lineage>
        <taxon>Bacteria</taxon>
        <taxon>Pseudomonadati</taxon>
        <taxon>Pseudomonadota</taxon>
        <taxon>Alphaproteobacteria</taxon>
        <taxon>Rhodospirillales</taxon>
        <taxon>Rhodovibrionaceae</taxon>
        <taxon>Tistlia</taxon>
    </lineage>
</organism>
<dbReference type="AlphaFoldDB" id="A0A1Y6B866"/>
<name>A0A1Y6B866_9PROT</name>
<protein>
    <submittedName>
        <fullName evidence="1">Uncharacterized protein</fullName>
    </submittedName>
</protein>
<dbReference type="STRING" id="560819.SAMN05428998_101205"/>
<proteinExistence type="predicted"/>
<accession>A0A1Y6B866</accession>
<evidence type="ECO:0000313" key="2">
    <source>
        <dbReference type="Proteomes" id="UP000192917"/>
    </source>
</evidence>
<dbReference type="EMBL" id="FWZX01000001">
    <property type="protein sequence ID" value="SME89375.1"/>
    <property type="molecule type" value="Genomic_DNA"/>
</dbReference>
<dbReference type="Proteomes" id="UP000192917">
    <property type="component" value="Unassembled WGS sequence"/>
</dbReference>
<dbReference type="RefSeq" id="WP_085120563.1">
    <property type="nucleotide sequence ID" value="NZ_FWZX01000001.1"/>
</dbReference>
<reference evidence="1 2" key="1">
    <citation type="submission" date="2017-04" db="EMBL/GenBank/DDBJ databases">
        <authorList>
            <person name="Afonso C.L."/>
            <person name="Miller P.J."/>
            <person name="Scott M.A."/>
            <person name="Spackman E."/>
            <person name="Goraichik I."/>
            <person name="Dimitrov K.M."/>
            <person name="Suarez D.L."/>
            <person name="Swayne D.E."/>
        </authorList>
    </citation>
    <scope>NUCLEOTIDE SEQUENCE [LARGE SCALE GENOMIC DNA]</scope>
    <source>
        <strain evidence="1 2">USBA 355</strain>
    </source>
</reference>
<keyword evidence="2" id="KW-1185">Reference proteome</keyword>
<evidence type="ECO:0000313" key="1">
    <source>
        <dbReference type="EMBL" id="SME89375.1"/>
    </source>
</evidence>